<feature type="signal peptide" evidence="1">
    <location>
        <begin position="1"/>
        <end position="18"/>
    </location>
</feature>
<proteinExistence type="predicted"/>
<sequence>MRKITLQLLLFFSISVYAQNFTESLLVPNNTFDYPYDLVYGPDNYLYLTERVGERVQRVNVATGTVDLLLDMSALVWRNGGQDGLLGIILHPQFGQGTGNDYIYLSYTYSTTSTAANRRLRIVRYTFTANGTDGSLSSPLVLLDNLPGSNDHNSAKFAFGPDGKLYYTIGDQGKNQFDNKCLVIRSQDLPTAAMVIANDYSTYEGKILRMNLDGSIPSDNPLLGNVRSHIFTYGHRNAQGIAFSSNGILYSNEHGPKSDDEINIITAAKNYGWPRISGFKDDRAYTYCNWSTATNCNGIAFSDYTCGAGATTQTESSFNATDFQPPLATFYTVDNTFDFSGGYLTWPTIAPSSLKVYEGYSCGIPGWDKSLFSTSLKAGRVFRSKLSADGSTIEGTPQELFASNNRLRSVVIAPNGKEFYIITDSGGSTSGPTGSGATVVNPGVILKYTYIPSDKAVASSASNILENEFQANWSAPCVSPASYKLDVITVATFLGTESSLAEWRATTNTTTATSGSNGNNTKTISVNTGVAITYTTGVAGNAYSTSGWTSVAAKWWQIDLVTTGRYNIRVSSAQQSSNTGPRDFKLQYRIGTSGIWTDVPNATNIQCANNFTSGVLNNIVLPEICNNKAQVFLRWLVTSNTAVNGATVVSGGTNRIDNIVILSSNQSLLANYNDLTVNGINTQVTGLAANTTYYYRVRAVHANEPSLNSGVFTVTTNPPMSSSGSSINVSCNGEDNGTATINVTGGSPPYSYSWSPTGGTNSTATGLAAGNYIVTVTDSKLKTHTRNFTITEPFQTVWNGISWSNGLSVAGIKAVFNANFNITADMAACGVVVNTGATVTLNSNFDLTVDGKVQVATGGLLTVENNANLIQVRDIANSGAIQVKRQASMRRLDYVYWSSPVANQNLLAFSPLTMTNRFYTLNEVTNNFDPINPGTNTFDLAKGYMIRAPNTFPTTPQTFNGLFQGVPNNGNAAIGVTVASSGNNLIGNPYPSTVNAVSFLNDNPGTIYFWTHSQQGATAAANYASFNLSGGTAATAGGPTPNGSIQVGQGFILKKSTAGTATFTNSMRTGNNQNQFFRENIERHRFWLNLSAENQPVNQILIGYIQGASNGIDASYDGTLLEGTNALASVIDGQGLVIQARALPFANTDQVPLRFVAAQSGSYNISIDHFDGVFAEGQAIYVHDAVSGTTHNLSESAYNFITEAGSFDQRFTIVYQAETLGVGTITKGTDVLVKQNQHLQLQAQGFDIAKVEIYDLRGRLLYSKEQVAQARFTATDFQAETQIVLVKIYDAQNEVYVRKFPFKN</sequence>
<dbReference type="Pfam" id="PF07995">
    <property type="entry name" value="GSDH"/>
    <property type="match status" value="2"/>
</dbReference>
<protein>
    <recommendedName>
        <fullName evidence="2">Glucose/Sorbosone dehydrogenase domain-containing protein</fullName>
    </recommendedName>
</protein>
<dbReference type="Gene3D" id="2.120.10.30">
    <property type="entry name" value="TolB, C-terminal domain"/>
    <property type="match status" value="1"/>
</dbReference>
<feature type="domain" description="Glucose/Sorbosone dehydrogenase" evidence="2">
    <location>
        <begin position="32"/>
        <end position="277"/>
    </location>
</feature>
<dbReference type="SUPFAM" id="SSF50952">
    <property type="entry name" value="Soluble quinoprotein glucose dehydrogenase"/>
    <property type="match status" value="1"/>
</dbReference>
<feature type="domain" description="Glucose/Sorbosone dehydrogenase" evidence="2">
    <location>
        <begin position="346"/>
        <end position="425"/>
    </location>
</feature>
<evidence type="ECO:0000259" key="2">
    <source>
        <dbReference type="Pfam" id="PF07995"/>
    </source>
</evidence>
<dbReference type="EMBL" id="NOXX01000167">
    <property type="protein sequence ID" value="OYQ46359.1"/>
    <property type="molecule type" value="Genomic_DNA"/>
</dbReference>
<accession>A0A255ZY94</accession>
<dbReference type="OrthoDB" id="9770043at2"/>
<dbReference type="InterPro" id="IPR019893">
    <property type="entry name" value="SndH-like"/>
</dbReference>
<organism evidence="3 4">
    <name type="scientific">Flavobacterium aurantiibacter</name>
    <dbReference type="NCBI Taxonomy" id="2023067"/>
    <lineage>
        <taxon>Bacteria</taxon>
        <taxon>Pseudomonadati</taxon>
        <taxon>Bacteroidota</taxon>
        <taxon>Flavobacteriia</taxon>
        <taxon>Flavobacteriales</taxon>
        <taxon>Flavobacteriaceae</taxon>
        <taxon>Flavobacterium</taxon>
    </lineage>
</organism>
<dbReference type="Proteomes" id="UP000216035">
    <property type="component" value="Unassembled WGS sequence"/>
</dbReference>
<dbReference type="Gene3D" id="2.40.10.10">
    <property type="entry name" value="Trypsin-like serine proteases"/>
    <property type="match status" value="1"/>
</dbReference>
<dbReference type="RefSeq" id="WP_094485620.1">
    <property type="nucleotide sequence ID" value="NZ_NOXX01000167.1"/>
</dbReference>
<dbReference type="InterPro" id="IPR011041">
    <property type="entry name" value="Quinoprot_gluc/sorb_DH_b-prop"/>
</dbReference>
<dbReference type="PANTHER" id="PTHR19328:SF13">
    <property type="entry name" value="HIPL1 PROTEIN"/>
    <property type="match status" value="1"/>
</dbReference>
<dbReference type="InterPro" id="IPR012938">
    <property type="entry name" value="Glc/Sorbosone_DH"/>
</dbReference>
<comment type="caution">
    <text evidence="3">The sequence shown here is derived from an EMBL/GenBank/DDBJ whole genome shotgun (WGS) entry which is preliminary data.</text>
</comment>
<dbReference type="InterPro" id="IPR036116">
    <property type="entry name" value="FN3_sf"/>
</dbReference>
<reference evidence="3 4" key="1">
    <citation type="submission" date="2017-07" db="EMBL/GenBank/DDBJ databases">
        <title>Flavobacterium cyanobacteriorum sp. nov., isolated from cyanobacterial aggregates in a eutrophic lake.</title>
        <authorList>
            <person name="Cai H."/>
        </authorList>
    </citation>
    <scope>NUCLEOTIDE SEQUENCE [LARGE SCALE GENOMIC DNA]</scope>
    <source>
        <strain evidence="3 4">TH167</strain>
    </source>
</reference>
<keyword evidence="1" id="KW-0732">Signal</keyword>
<evidence type="ECO:0000313" key="4">
    <source>
        <dbReference type="Proteomes" id="UP000216035"/>
    </source>
</evidence>
<evidence type="ECO:0000256" key="1">
    <source>
        <dbReference type="SAM" id="SignalP"/>
    </source>
</evidence>
<dbReference type="PANTHER" id="PTHR19328">
    <property type="entry name" value="HEDGEHOG-INTERACTING PROTEIN"/>
    <property type="match status" value="1"/>
</dbReference>
<gene>
    <name evidence="3" type="ORF">CHX27_04750</name>
</gene>
<name>A0A255ZY94_9FLAO</name>
<feature type="chain" id="PRO_5012265342" description="Glucose/Sorbosone dehydrogenase domain-containing protein" evidence="1">
    <location>
        <begin position="19"/>
        <end position="1304"/>
    </location>
</feature>
<dbReference type="InterPro" id="IPR043504">
    <property type="entry name" value="Peptidase_S1_PA_chymotrypsin"/>
</dbReference>
<dbReference type="Pfam" id="PF13573">
    <property type="entry name" value="SprB"/>
    <property type="match status" value="1"/>
</dbReference>
<dbReference type="SUPFAM" id="SSF49265">
    <property type="entry name" value="Fibronectin type III"/>
    <property type="match status" value="1"/>
</dbReference>
<evidence type="ECO:0000313" key="3">
    <source>
        <dbReference type="EMBL" id="OYQ46359.1"/>
    </source>
</evidence>
<dbReference type="InterPro" id="IPR025667">
    <property type="entry name" value="SprB_repeat"/>
</dbReference>
<dbReference type="NCBIfam" id="TIGR03606">
    <property type="entry name" value="non_repeat_PQQ"/>
    <property type="match status" value="1"/>
</dbReference>
<keyword evidence="4" id="KW-1185">Reference proteome</keyword>
<dbReference type="InterPro" id="IPR011042">
    <property type="entry name" value="6-blade_b-propeller_TolB-like"/>
</dbReference>